<sequence length="150" mass="17037">MTDFDRITTETWTIAFPSDWIDRSEGEDTLYFEAPAGDKGFYVSLWHMSDQELRGSRKLVETFQETEVPSFFPEGEAWNLICRTAEGDEISAVGFWEGINAESKYWICGKQLAAGKYVLRATFHDYDSYGQEASADFFSPIIGSLELRAA</sequence>
<dbReference type="OrthoDB" id="6057869at2"/>
<dbReference type="RefSeq" id="WP_027068623.1">
    <property type="nucleotide sequence ID" value="NZ_AUHT01000001.1"/>
</dbReference>
<dbReference type="EMBL" id="AVBH01000169">
    <property type="protein sequence ID" value="KGO97912.1"/>
    <property type="molecule type" value="Genomic_DNA"/>
</dbReference>
<keyword evidence="2" id="KW-1185">Reference proteome</keyword>
<dbReference type="Proteomes" id="UP000030003">
    <property type="component" value="Unassembled WGS sequence"/>
</dbReference>
<evidence type="ECO:0000313" key="1">
    <source>
        <dbReference type="EMBL" id="KGO97912.1"/>
    </source>
</evidence>
<name>A0A0A0M7B2_9GAMM</name>
<dbReference type="AlphaFoldDB" id="A0A0A0M7B2"/>
<proteinExistence type="predicted"/>
<reference evidence="1 2" key="1">
    <citation type="submission" date="2013-08" db="EMBL/GenBank/DDBJ databases">
        <title>Genomic analysis of Lysobacter defluvii.</title>
        <authorList>
            <person name="Wang Q."/>
            <person name="Wang G."/>
        </authorList>
    </citation>
    <scope>NUCLEOTIDE SEQUENCE [LARGE SCALE GENOMIC DNA]</scope>
    <source>
        <strain evidence="1 2">IMMIB APB-9</strain>
    </source>
</reference>
<protein>
    <submittedName>
        <fullName evidence="1">Uncharacterized protein</fullName>
    </submittedName>
</protein>
<comment type="caution">
    <text evidence="1">The sequence shown here is derived from an EMBL/GenBank/DDBJ whole genome shotgun (WGS) entry which is preliminary data.</text>
</comment>
<gene>
    <name evidence="1" type="ORF">N791_06670</name>
</gene>
<evidence type="ECO:0000313" key="2">
    <source>
        <dbReference type="Proteomes" id="UP000030003"/>
    </source>
</evidence>
<accession>A0A0A0M7B2</accession>
<organism evidence="1 2">
    <name type="scientific">Lysobacter defluvii IMMIB APB-9 = DSM 18482</name>
    <dbReference type="NCBI Taxonomy" id="1385515"/>
    <lineage>
        <taxon>Bacteria</taxon>
        <taxon>Pseudomonadati</taxon>
        <taxon>Pseudomonadota</taxon>
        <taxon>Gammaproteobacteria</taxon>
        <taxon>Lysobacterales</taxon>
        <taxon>Lysobacteraceae</taxon>
        <taxon>Novilysobacter</taxon>
    </lineage>
</organism>